<name>A0A1F5TPQ8_9BACT</name>
<evidence type="ECO:0000313" key="1">
    <source>
        <dbReference type="EMBL" id="OGF40809.1"/>
    </source>
</evidence>
<dbReference type="Proteomes" id="UP000177579">
    <property type="component" value="Unassembled WGS sequence"/>
</dbReference>
<dbReference type="AlphaFoldDB" id="A0A1F5TPQ8"/>
<sequence length="101" mass="12169">MVKNQIKNWQCPGCNQEAKKTKHHVCPRKDFRYSPVVFVCWDCHEKLNFVIHEKEKQNGGVLEIKEYFQIWEDFASENIDNLYNESKNKIVLKIKKTKRKK</sequence>
<gene>
    <name evidence="1" type="ORF">A2531_06870</name>
</gene>
<comment type="caution">
    <text evidence="1">The sequence shown here is derived from an EMBL/GenBank/DDBJ whole genome shotgun (WGS) entry which is preliminary data.</text>
</comment>
<organism evidence="1 2">
    <name type="scientific">Candidatus Falkowbacteria bacterium RIFOXYD2_FULL_34_120</name>
    <dbReference type="NCBI Taxonomy" id="1798007"/>
    <lineage>
        <taxon>Bacteria</taxon>
        <taxon>Candidatus Falkowiibacteriota</taxon>
    </lineage>
</organism>
<evidence type="ECO:0000313" key="2">
    <source>
        <dbReference type="Proteomes" id="UP000177579"/>
    </source>
</evidence>
<dbReference type="EMBL" id="MFGO01000020">
    <property type="protein sequence ID" value="OGF40809.1"/>
    <property type="molecule type" value="Genomic_DNA"/>
</dbReference>
<reference evidence="1 2" key="1">
    <citation type="journal article" date="2016" name="Nat. Commun.">
        <title>Thousands of microbial genomes shed light on interconnected biogeochemical processes in an aquifer system.</title>
        <authorList>
            <person name="Anantharaman K."/>
            <person name="Brown C.T."/>
            <person name="Hug L.A."/>
            <person name="Sharon I."/>
            <person name="Castelle C.J."/>
            <person name="Probst A.J."/>
            <person name="Thomas B.C."/>
            <person name="Singh A."/>
            <person name="Wilkins M.J."/>
            <person name="Karaoz U."/>
            <person name="Brodie E.L."/>
            <person name="Williams K.H."/>
            <person name="Hubbard S.S."/>
            <person name="Banfield J.F."/>
        </authorList>
    </citation>
    <scope>NUCLEOTIDE SEQUENCE [LARGE SCALE GENOMIC DNA]</scope>
</reference>
<proteinExistence type="predicted"/>
<protein>
    <submittedName>
        <fullName evidence="1">Uncharacterized protein</fullName>
    </submittedName>
</protein>
<accession>A0A1F5TPQ8</accession>